<dbReference type="InterPro" id="IPR000326">
    <property type="entry name" value="PAP2/HPO"/>
</dbReference>
<keyword evidence="10" id="KW-1185">Reference proteome</keyword>
<keyword evidence="2" id="KW-1003">Cell membrane</keyword>
<organism evidence="9 10">
    <name type="scientific">Actinocorallia herbida</name>
    <dbReference type="NCBI Taxonomy" id="58109"/>
    <lineage>
        <taxon>Bacteria</taxon>
        <taxon>Bacillati</taxon>
        <taxon>Actinomycetota</taxon>
        <taxon>Actinomycetes</taxon>
        <taxon>Streptosporangiales</taxon>
        <taxon>Thermomonosporaceae</taxon>
        <taxon>Actinocorallia</taxon>
    </lineage>
</organism>
<comment type="caution">
    <text evidence="9">The sequence shown here is derived from an EMBL/GenBank/DDBJ whole genome shotgun (WGS) entry which is preliminary data.</text>
</comment>
<evidence type="ECO:0000313" key="9">
    <source>
        <dbReference type="EMBL" id="ROO86476.1"/>
    </source>
</evidence>
<feature type="transmembrane region" description="Helical" evidence="7">
    <location>
        <begin position="200"/>
        <end position="226"/>
    </location>
</feature>
<keyword evidence="6 7" id="KW-0472">Membrane</keyword>
<evidence type="ECO:0000256" key="5">
    <source>
        <dbReference type="ARBA" id="ARBA00022989"/>
    </source>
</evidence>
<accession>A0A3N1CZ24</accession>
<dbReference type="GO" id="GO:0016787">
    <property type="term" value="F:hydrolase activity"/>
    <property type="evidence" value="ECO:0007669"/>
    <property type="project" value="UniProtKB-KW"/>
</dbReference>
<feature type="transmembrane region" description="Helical" evidence="7">
    <location>
        <begin position="170"/>
        <end position="188"/>
    </location>
</feature>
<keyword evidence="5 7" id="KW-1133">Transmembrane helix</keyword>
<dbReference type="RefSeq" id="WP_211359804.1">
    <property type="nucleotide sequence ID" value="NZ_RJKE01000001.1"/>
</dbReference>
<protein>
    <submittedName>
        <fullName evidence="9">Undecaprenyl-diphosphatase</fullName>
    </submittedName>
</protein>
<gene>
    <name evidence="9" type="ORF">EDD29_4047</name>
</gene>
<dbReference type="Gene3D" id="1.20.144.10">
    <property type="entry name" value="Phosphatidic acid phosphatase type 2/haloperoxidase"/>
    <property type="match status" value="1"/>
</dbReference>
<keyword evidence="4" id="KW-0378">Hydrolase</keyword>
<evidence type="ECO:0000313" key="10">
    <source>
        <dbReference type="Proteomes" id="UP000272400"/>
    </source>
</evidence>
<evidence type="ECO:0000256" key="7">
    <source>
        <dbReference type="SAM" id="Phobius"/>
    </source>
</evidence>
<dbReference type="InterPro" id="IPR036938">
    <property type="entry name" value="PAP2/HPO_sf"/>
</dbReference>
<evidence type="ECO:0000256" key="1">
    <source>
        <dbReference type="ARBA" id="ARBA00004651"/>
    </source>
</evidence>
<dbReference type="Pfam" id="PF01569">
    <property type="entry name" value="PAP2"/>
    <property type="match status" value="1"/>
</dbReference>
<feature type="transmembrane region" description="Helical" evidence="7">
    <location>
        <begin position="75"/>
        <end position="92"/>
    </location>
</feature>
<evidence type="ECO:0000256" key="4">
    <source>
        <dbReference type="ARBA" id="ARBA00022801"/>
    </source>
</evidence>
<proteinExistence type="predicted"/>
<dbReference type="EMBL" id="RJKE01000001">
    <property type="protein sequence ID" value="ROO86476.1"/>
    <property type="molecule type" value="Genomic_DNA"/>
</dbReference>
<comment type="subcellular location">
    <subcellularLocation>
        <location evidence="1">Cell membrane</location>
        <topology evidence="1">Multi-pass membrane protein</topology>
    </subcellularLocation>
</comment>
<evidence type="ECO:0000256" key="6">
    <source>
        <dbReference type="ARBA" id="ARBA00023136"/>
    </source>
</evidence>
<dbReference type="PANTHER" id="PTHR14969">
    <property type="entry name" value="SPHINGOSINE-1-PHOSPHATE PHOSPHOHYDROLASE"/>
    <property type="match status" value="1"/>
</dbReference>
<dbReference type="SUPFAM" id="SSF48317">
    <property type="entry name" value="Acid phosphatase/Vanadium-dependent haloperoxidase"/>
    <property type="match status" value="1"/>
</dbReference>
<evidence type="ECO:0000256" key="2">
    <source>
        <dbReference type="ARBA" id="ARBA00022475"/>
    </source>
</evidence>
<sequence length="273" mass="28400">MGIWYGREVGRRLWGAVAVLVAGAGVVVLLTPGGSGSPLRVADGWSASLYGSVVGAVAGWPSWSAPVMEVATDAALITLVVLYTLVSVVTLLRRDVVGLAGLSLVVAGSTAAYGASEVLKEAVAEERPCRVVAAEIAAHCPEAGDWSFPSNHSVIAMAIATGLAMLRPRWAWLVLPLGVVGVVLRVLVGVHYPHDVVAGAVWGAVVVAAVLLLFAGPVGHVFTFVLTPWSFFAPRAGRHAAGAVVRPRASEVPRGAQDTVVDLPVFRDDVPRR</sequence>
<dbReference type="Proteomes" id="UP000272400">
    <property type="component" value="Unassembled WGS sequence"/>
</dbReference>
<dbReference type="AlphaFoldDB" id="A0A3N1CZ24"/>
<dbReference type="PANTHER" id="PTHR14969:SF62">
    <property type="entry name" value="DECAPRENYLPHOSPHORYL-5-PHOSPHORIBOSE PHOSPHATASE RV3807C-RELATED"/>
    <property type="match status" value="1"/>
</dbReference>
<feature type="transmembrane region" description="Helical" evidence="7">
    <location>
        <begin position="12"/>
        <end position="32"/>
    </location>
</feature>
<keyword evidence="3 7" id="KW-0812">Transmembrane</keyword>
<dbReference type="SMART" id="SM00014">
    <property type="entry name" value="acidPPc"/>
    <property type="match status" value="1"/>
</dbReference>
<evidence type="ECO:0000256" key="3">
    <source>
        <dbReference type="ARBA" id="ARBA00022692"/>
    </source>
</evidence>
<dbReference type="GO" id="GO:0005886">
    <property type="term" value="C:plasma membrane"/>
    <property type="evidence" value="ECO:0007669"/>
    <property type="project" value="UniProtKB-SubCell"/>
</dbReference>
<evidence type="ECO:0000259" key="8">
    <source>
        <dbReference type="SMART" id="SM00014"/>
    </source>
</evidence>
<feature type="domain" description="Phosphatidic acid phosphatase type 2/haloperoxidase" evidence="8">
    <location>
        <begin position="100"/>
        <end position="211"/>
    </location>
</feature>
<reference evidence="9 10" key="1">
    <citation type="submission" date="2018-11" db="EMBL/GenBank/DDBJ databases">
        <title>Sequencing the genomes of 1000 actinobacteria strains.</title>
        <authorList>
            <person name="Klenk H.-P."/>
        </authorList>
    </citation>
    <scope>NUCLEOTIDE SEQUENCE [LARGE SCALE GENOMIC DNA]</scope>
    <source>
        <strain evidence="9 10">DSM 44254</strain>
    </source>
</reference>
<name>A0A3N1CZ24_9ACTN</name>